<evidence type="ECO:0000259" key="1">
    <source>
        <dbReference type="Pfam" id="PF03819"/>
    </source>
</evidence>
<dbReference type="CDD" id="cd11532">
    <property type="entry name" value="NTP-PPase_COG4997"/>
    <property type="match status" value="1"/>
</dbReference>
<organism evidence="2 3">
    <name type="scientific">Phenylobacterium terrae</name>
    <dbReference type="NCBI Taxonomy" id="2665495"/>
    <lineage>
        <taxon>Bacteria</taxon>
        <taxon>Pseudomonadati</taxon>
        <taxon>Pseudomonadota</taxon>
        <taxon>Alphaproteobacteria</taxon>
        <taxon>Caulobacterales</taxon>
        <taxon>Caulobacteraceae</taxon>
        <taxon>Phenylobacterium</taxon>
    </lineage>
</organism>
<protein>
    <submittedName>
        <fullName evidence="2">MazG nucleotide pyrophosphohydrolase domain-containing protein</fullName>
    </submittedName>
</protein>
<proteinExistence type="predicted"/>
<keyword evidence="3" id="KW-1185">Reference proteome</keyword>
<comment type="caution">
    <text evidence="2">The sequence shown here is derived from an EMBL/GenBank/DDBJ whole genome shotgun (WGS) entry which is preliminary data.</text>
</comment>
<feature type="domain" description="NTP pyrophosphohydrolase MazG-like" evidence="1">
    <location>
        <begin position="41"/>
        <end position="97"/>
    </location>
</feature>
<gene>
    <name evidence="2" type="ORF">ACFSC0_15755</name>
</gene>
<accession>A0ABW4N4V2</accession>
<reference evidence="3" key="1">
    <citation type="journal article" date="2019" name="Int. J. Syst. Evol. Microbiol.">
        <title>The Global Catalogue of Microorganisms (GCM) 10K type strain sequencing project: providing services to taxonomists for standard genome sequencing and annotation.</title>
        <authorList>
            <consortium name="The Broad Institute Genomics Platform"/>
            <consortium name="The Broad Institute Genome Sequencing Center for Infectious Disease"/>
            <person name="Wu L."/>
            <person name="Ma J."/>
        </authorList>
    </citation>
    <scope>NUCLEOTIDE SEQUENCE [LARGE SCALE GENOMIC DNA]</scope>
    <source>
        <strain evidence="3">DFY28</strain>
    </source>
</reference>
<dbReference type="InterPro" id="IPR004518">
    <property type="entry name" value="MazG-like_dom"/>
</dbReference>
<evidence type="ECO:0000313" key="3">
    <source>
        <dbReference type="Proteomes" id="UP001597237"/>
    </source>
</evidence>
<dbReference type="InterPro" id="IPR038735">
    <property type="entry name" value="MSMEG_1276-like_NTP-PPase_dom"/>
</dbReference>
<dbReference type="Proteomes" id="UP001597237">
    <property type="component" value="Unassembled WGS sequence"/>
</dbReference>
<dbReference type="RefSeq" id="WP_377281823.1">
    <property type="nucleotide sequence ID" value="NZ_JBHRSI010000005.1"/>
</dbReference>
<dbReference type="Pfam" id="PF03819">
    <property type="entry name" value="MazG"/>
    <property type="match status" value="1"/>
</dbReference>
<name>A0ABW4N4V2_9CAUL</name>
<dbReference type="SUPFAM" id="SSF101386">
    <property type="entry name" value="all-alpha NTP pyrophosphatases"/>
    <property type="match status" value="1"/>
</dbReference>
<sequence length="131" mass="14373">MSEVMRFRVEKLIRDGLPEIMRGQGLRVFARALDEAEYLSELKKKLLEEAAEAVGADADSLIEELADVLEVVIALAQASGTGLAEVEARRLAKRAERGGFEGRVYNACVEAEAGSEGAAYYLARPEQYPRL</sequence>
<evidence type="ECO:0000313" key="2">
    <source>
        <dbReference type="EMBL" id="MFD1784858.1"/>
    </source>
</evidence>
<dbReference type="EMBL" id="JBHUEY010000006">
    <property type="protein sequence ID" value="MFD1784858.1"/>
    <property type="molecule type" value="Genomic_DNA"/>
</dbReference>